<evidence type="ECO:0000313" key="1">
    <source>
        <dbReference type="EMBL" id="DAF50440.1"/>
    </source>
</evidence>
<accession>A0A8S5SHP2</accession>
<proteinExistence type="predicted"/>
<reference evidence="1" key="1">
    <citation type="journal article" date="2021" name="Proc. Natl. Acad. Sci. U.S.A.">
        <title>A Catalog of Tens of Thousands of Viruses from Human Metagenomes Reveals Hidden Associations with Chronic Diseases.</title>
        <authorList>
            <person name="Tisza M.J."/>
            <person name="Buck C.B."/>
        </authorList>
    </citation>
    <scope>NUCLEOTIDE SEQUENCE</scope>
    <source>
        <strain evidence="1">CtBCr48</strain>
    </source>
</reference>
<sequence>MALTTPILLAKNAFDATKEEKFEFSIVGGDQAVANTLTIKDNETLAQVYSGRQVTFAFENTVPAGTLTNGKYYQAYVITENSAGDKSPQSNTIQFYCYSQPTFVFSNIPASAIIGNASYSFDVTYNQAESENLDSYVFNIYTASKTLLSTSGNQYNSSATLPLTISYLFSGLDNNTEYYVECNGVTSGGTKITTGQVRIYVQYTQPAFYSSLALTNHCQGGYITVQANVVGIEGKSDPYPPIYIDNKEVDLTKSGSYVKWDDGYEIEGDFTLRAWFRGAWNETMRTPVTDAFNYLTKVGSEQVELFNLTNDNNIIYGGIIYEWVSNTAVKAYGYARVLQNKGDIHGYDIYSTALTLSASTFTADNLMLMIKRIGNLYEVSLVERGTDA</sequence>
<dbReference type="EMBL" id="BK032595">
    <property type="protein sequence ID" value="DAF50440.1"/>
    <property type="molecule type" value="Genomic_DNA"/>
</dbReference>
<organism evidence="1">
    <name type="scientific">Siphoviridae sp. ctBCr48</name>
    <dbReference type="NCBI Taxonomy" id="2827802"/>
    <lineage>
        <taxon>Viruses</taxon>
        <taxon>Duplodnaviria</taxon>
        <taxon>Heunggongvirae</taxon>
        <taxon>Uroviricota</taxon>
        <taxon>Caudoviricetes</taxon>
    </lineage>
</organism>
<protein>
    <submittedName>
        <fullName evidence="1">Uncharacterized protein</fullName>
    </submittedName>
</protein>
<name>A0A8S5SHP2_9CAUD</name>